<dbReference type="Pfam" id="PF13185">
    <property type="entry name" value="GAF_2"/>
    <property type="match status" value="1"/>
</dbReference>
<dbReference type="GO" id="GO:0000155">
    <property type="term" value="F:phosphorelay sensor kinase activity"/>
    <property type="evidence" value="ECO:0007669"/>
    <property type="project" value="InterPro"/>
</dbReference>
<dbReference type="GO" id="GO:0046983">
    <property type="term" value="F:protein dimerization activity"/>
    <property type="evidence" value="ECO:0007669"/>
    <property type="project" value="InterPro"/>
</dbReference>
<dbReference type="Gene3D" id="1.20.5.1930">
    <property type="match status" value="1"/>
</dbReference>
<dbReference type="CDD" id="cd16917">
    <property type="entry name" value="HATPase_UhpB-NarQ-NarX-like"/>
    <property type="match status" value="1"/>
</dbReference>
<evidence type="ECO:0000256" key="1">
    <source>
        <dbReference type="ARBA" id="ARBA00022679"/>
    </source>
</evidence>
<dbReference type="Gene3D" id="3.30.565.10">
    <property type="entry name" value="Histidine kinase-like ATPase, C-terminal domain"/>
    <property type="match status" value="1"/>
</dbReference>
<dbReference type="SUPFAM" id="SSF55874">
    <property type="entry name" value="ATPase domain of HSP90 chaperone/DNA topoisomerase II/histidine kinase"/>
    <property type="match status" value="1"/>
</dbReference>
<dbReference type="OrthoDB" id="5241249at2"/>
<accession>A0A1H4MQU8</accession>
<protein>
    <submittedName>
        <fullName evidence="5">Histidine kinase</fullName>
    </submittedName>
</protein>
<dbReference type="Proteomes" id="UP000199183">
    <property type="component" value="Unassembled WGS sequence"/>
</dbReference>
<name>A0A1H4MQU8_9MICO</name>
<evidence type="ECO:0000313" key="5">
    <source>
        <dbReference type="EMBL" id="SEB85416.1"/>
    </source>
</evidence>
<dbReference type="EMBL" id="FNRY01000001">
    <property type="protein sequence ID" value="SEB85416.1"/>
    <property type="molecule type" value="Genomic_DNA"/>
</dbReference>
<dbReference type="InterPro" id="IPR011712">
    <property type="entry name" value="Sig_transdc_His_kin_sub3_dim/P"/>
</dbReference>
<organism evidence="5 6">
    <name type="scientific">Paramicrobacterium humi</name>
    <dbReference type="NCBI Taxonomy" id="640635"/>
    <lineage>
        <taxon>Bacteria</taxon>
        <taxon>Bacillati</taxon>
        <taxon>Actinomycetota</taxon>
        <taxon>Actinomycetes</taxon>
        <taxon>Micrococcales</taxon>
        <taxon>Microbacteriaceae</taxon>
        <taxon>Paramicrobacterium</taxon>
    </lineage>
</organism>
<evidence type="ECO:0000313" key="6">
    <source>
        <dbReference type="Proteomes" id="UP000199183"/>
    </source>
</evidence>
<dbReference type="InterPro" id="IPR029016">
    <property type="entry name" value="GAF-like_dom_sf"/>
</dbReference>
<keyword evidence="1" id="KW-0808">Transferase</keyword>
<dbReference type="PANTHER" id="PTHR24421">
    <property type="entry name" value="NITRATE/NITRITE SENSOR PROTEIN NARX-RELATED"/>
    <property type="match status" value="1"/>
</dbReference>
<dbReference type="AlphaFoldDB" id="A0A1H4MQU8"/>
<feature type="domain" description="GAF" evidence="4">
    <location>
        <begin position="53"/>
        <end position="199"/>
    </location>
</feature>
<dbReference type="Pfam" id="PF07730">
    <property type="entry name" value="HisKA_3"/>
    <property type="match status" value="1"/>
</dbReference>
<evidence type="ECO:0000259" key="4">
    <source>
        <dbReference type="SMART" id="SM00065"/>
    </source>
</evidence>
<dbReference type="SUPFAM" id="SSF55781">
    <property type="entry name" value="GAF domain-like"/>
    <property type="match status" value="1"/>
</dbReference>
<keyword evidence="3" id="KW-0902">Two-component regulatory system</keyword>
<gene>
    <name evidence="5" type="ORF">SAMN04489806_1953</name>
</gene>
<keyword evidence="6" id="KW-1185">Reference proteome</keyword>
<evidence type="ECO:0000256" key="2">
    <source>
        <dbReference type="ARBA" id="ARBA00022777"/>
    </source>
</evidence>
<dbReference type="GO" id="GO:0016020">
    <property type="term" value="C:membrane"/>
    <property type="evidence" value="ECO:0007669"/>
    <property type="project" value="InterPro"/>
</dbReference>
<dbReference type="InterPro" id="IPR036890">
    <property type="entry name" value="HATPase_C_sf"/>
</dbReference>
<proteinExistence type="predicted"/>
<dbReference type="SMART" id="SM00065">
    <property type="entry name" value="GAF"/>
    <property type="match status" value="1"/>
</dbReference>
<dbReference type="PANTHER" id="PTHR24421:SF56">
    <property type="entry name" value="OXYGEN SENSOR HISTIDINE KINASE RESPONSE REGULATOR DOST"/>
    <property type="match status" value="1"/>
</dbReference>
<dbReference type="InterPro" id="IPR003018">
    <property type="entry name" value="GAF"/>
</dbReference>
<dbReference type="STRING" id="640635.SAMN04489806_1953"/>
<evidence type="ECO:0000256" key="3">
    <source>
        <dbReference type="ARBA" id="ARBA00023012"/>
    </source>
</evidence>
<dbReference type="RefSeq" id="WP_091183262.1">
    <property type="nucleotide sequence ID" value="NZ_FNRY01000001.1"/>
</dbReference>
<dbReference type="InterPro" id="IPR050482">
    <property type="entry name" value="Sensor_HK_TwoCompSys"/>
</dbReference>
<dbReference type="Gene3D" id="3.30.450.40">
    <property type="match status" value="2"/>
</dbReference>
<keyword evidence="2 5" id="KW-0418">Kinase</keyword>
<sequence length="552" mass="58656">MSSDDTLDFPDLPRAELDRTLSALVDLAGQVRRTQGRLRALLRANRMVVAHLELPTVLQRIVETAVDLVDAQYGALGVLGADGTLEQLVQVGMSPEEVDAVGHLPVGVGLVGALTEEGRPIRLRHVAEDPRAAGFPAGHPPMESFLGVPIRVRGEVYGNLYLANQSSGEFSADDEQLIASLAGTAGFAIENARLFAETQRRQAWATASAEVTSALFTPQHDDMTPFIAARVLAATESARLSIAREGDPIRTFTATPDGGAEELPGVPSSPLVRHVLENRGPYLTDADEAALGPTMVLPLSASPYAPGAVVISRQSQATRFTAAELDMAADFAGRIDLAKQLAEARVNEQRMLLLEDRARIARDLHDHVIQQLFATGLELQATLPGLDTAAAEPVGRAVTTLDDTIARIRTVIFALSRSREDSPTIRDRVLAVVGELAHALPPSPQVAFAGPVDLVVTNEIADDVVAVTREALTNIVRHASAHNASLTLTAADGSVTVEVVDDGVGAAGAGRRSGLANLSARARRRRGTCAFESRPGETRLRWSVPAELPKGE</sequence>
<reference evidence="5 6" key="1">
    <citation type="submission" date="2016-10" db="EMBL/GenBank/DDBJ databases">
        <authorList>
            <person name="de Groot N.N."/>
        </authorList>
    </citation>
    <scope>NUCLEOTIDE SEQUENCE [LARGE SCALE GENOMIC DNA]</scope>
    <source>
        <strain evidence="5 6">DSM 21799</strain>
    </source>
</reference>